<organism evidence="1 2">
    <name type="scientific">Candidatus Methanofastidiosum methylothiophilum</name>
    <dbReference type="NCBI Taxonomy" id="1705564"/>
    <lineage>
        <taxon>Archaea</taxon>
        <taxon>Methanobacteriati</taxon>
        <taxon>Methanobacteriota</taxon>
        <taxon>Stenosarchaea group</taxon>
        <taxon>Candidatus Methanofastidiosia</taxon>
        <taxon>Candidatus Methanofastidiosales</taxon>
        <taxon>Candidatus Methanofastidiosaceae</taxon>
        <taxon>Candidatus Methanofastidiosum</taxon>
    </lineage>
</organism>
<protein>
    <submittedName>
        <fullName evidence="1">Uncharacterized protein</fullName>
    </submittedName>
</protein>
<name>A0A150IHX0_9EURY</name>
<comment type="caution">
    <text evidence="1">The sequence shown here is derived from an EMBL/GenBank/DDBJ whole genome shotgun (WGS) entry which is preliminary data.</text>
</comment>
<dbReference type="EMBL" id="LNGC01000266">
    <property type="protein sequence ID" value="KYC44620.1"/>
    <property type="molecule type" value="Genomic_DNA"/>
</dbReference>
<dbReference type="Proteomes" id="UP000075398">
    <property type="component" value="Unassembled WGS sequence"/>
</dbReference>
<sequence length="82" mass="8957">MALPLSCIGKADVTIATLVLNTIPTPIPVNTLENIKIEMEFDRAEIKVAIVNIIIPYVNIFFLPYRSANLPDGTSEIAAESK</sequence>
<accession>A0A150IHX0</accession>
<evidence type="ECO:0000313" key="1">
    <source>
        <dbReference type="EMBL" id="KYC44620.1"/>
    </source>
</evidence>
<proteinExistence type="predicted"/>
<reference evidence="1 2" key="1">
    <citation type="journal article" date="2016" name="ISME J.">
        <title>Chasing the elusive Euryarchaeota class WSA2: genomes reveal a uniquely fastidious methyl-reducing methanogen.</title>
        <authorList>
            <person name="Nobu M.K."/>
            <person name="Narihiro T."/>
            <person name="Kuroda K."/>
            <person name="Mei R."/>
            <person name="Liu W.T."/>
        </authorList>
    </citation>
    <scope>NUCLEOTIDE SEQUENCE [LARGE SCALE GENOMIC DNA]</scope>
    <source>
        <strain evidence="1">U1lsi0528_Bin055</strain>
    </source>
</reference>
<evidence type="ECO:0000313" key="2">
    <source>
        <dbReference type="Proteomes" id="UP000075398"/>
    </source>
</evidence>
<dbReference type="AlphaFoldDB" id="A0A150IHX0"/>
<gene>
    <name evidence="1" type="ORF">AMQ22_02285</name>
</gene>